<dbReference type="FunFam" id="3.30.420.10:FF:000002">
    <property type="entry name" value="Crossover junction endodeoxyribonuclease RuvC"/>
    <property type="match status" value="1"/>
</dbReference>
<gene>
    <name evidence="13 15" type="primary">ruvC</name>
    <name evidence="15" type="ORF">KIH39_21730</name>
</gene>
<dbReference type="InterPro" id="IPR002176">
    <property type="entry name" value="X-over_junc_endoDNase_RuvC"/>
</dbReference>
<keyword evidence="7 13" id="KW-0378">Hydrolase</keyword>
<feature type="active site" evidence="13">
    <location>
        <position position="144"/>
    </location>
</feature>
<comment type="subcellular location">
    <subcellularLocation>
        <location evidence="13">Cytoplasm</location>
    </subcellularLocation>
</comment>
<proteinExistence type="inferred from homology"/>
<keyword evidence="6 13" id="KW-0227">DNA damage</keyword>
<dbReference type="InterPro" id="IPR012337">
    <property type="entry name" value="RNaseH-like_sf"/>
</dbReference>
<comment type="catalytic activity">
    <reaction evidence="12 13">
        <text>Endonucleolytic cleavage at a junction such as a reciprocal single-stranded crossover between two homologous DNA duplexes (Holliday junction).</text>
        <dbReference type="EC" id="3.1.21.10"/>
    </reaction>
</comment>
<dbReference type="InterPro" id="IPR020563">
    <property type="entry name" value="X-over_junc_endoDNase_Mg_BS"/>
</dbReference>
<comment type="similarity">
    <text evidence="1 13">Belongs to the RuvC family.</text>
</comment>
<dbReference type="PROSITE" id="PS01321">
    <property type="entry name" value="RUVC"/>
    <property type="match status" value="1"/>
</dbReference>
<evidence type="ECO:0000256" key="9">
    <source>
        <dbReference type="ARBA" id="ARBA00023125"/>
    </source>
</evidence>
<feature type="binding site" evidence="13">
    <location>
        <position position="144"/>
    </location>
    <ligand>
        <name>Mg(2+)</name>
        <dbReference type="ChEBI" id="CHEBI:18420"/>
        <label>1</label>
    </ligand>
</feature>
<evidence type="ECO:0000256" key="5">
    <source>
        <dbReference type="ARBA" id="ARBA00022759"/>
    </source>
</evidence>
<accession>A0A8E6B493</accession>
<dbReference type="HAMAP" id="MF_00034">
    <property type="entry name" value="RuvC"/>
    <property type="match status" value="1"/>
</dbReference>
<dbReference type="GO" id="GO:0048476">
    <property type="term" value="C:Holliday junction resolvase complex"/>
    <property type="evidence" value="ECO:0007669"/>
    <property type="project" value="UniProtKB-UniRule"/>
</dbReference>
<keyword evidence="4 13" id="KW-0479">Metal-binding</keyword>
<comment type="cofactor">
    <cofactor evidence="13">
        <name>Mg(2+)</name>
        <dbReference type="ChEBI" id="CHEBI:18420"/>
    </cofactor>
    <text evidence="13">Binds 2 Mg(2+) ion per subunit.</text>
</comment>
<evidence type="ECO:0000256" key="2">
    <source>
        <dbReference type="ARBA" id="ARBA00022490"/>
    </source>
</evidence>
<feature type="binding site" evidence="13">
    <location>
        <position position="7"/>
    </location>
    <ligand>
        <name>Mg(2+)</name>
        <dbReference type="ChEBI" id="CHEBI:18420"/>
        <label>1</label>
    </ligand>
</feature>
<dbReference type="PRINTS" id="PR00696">
    <property type="entry name" value="RSOLVASERUVC"/>
</dbReference>
<dbReference type="RefSeq" id="WP_213495322.1">
    <property type="nucleotide sequence ID" value="NZ_CP074694.1"/>
</dbReference>
<evidence type="ECO:0000256" key="4">
    <source>
        <dbReference type="ARBA" id="ARBA00022723"/>
    </source>
</evidence>
<evidence type="ECO:0000256" key="10">
    <source>
        <dbReference type="ARBA" id="ARBA00023172"/>
    </source>
</evidence>
<feature type="active site" evidence="13">
    <location>
        <position position="70"/>
    </location>
</feature>
<dbReference type="KEGG" id="tsph:KIH39_21730"/>
<keyword evidence="9 13" id="KW-0238">DNA-binding</keyword>
<reference evidence="15" key="1">
    <citation type="submission" date="2021-05" db="EMBL/GenBank/DDBJ databases">
        <title>Complete genome sequence of the cellulolytic planctomycete Telmatocola sphagniphila SP2T and characterization of the first cellulase from planctomycetes.</title>
        <authorList>
            <person name="Rakitin A.L."/>
            <person name="Beletsky A.V."/>
            <person name="Naumoff D.G."/>
            <person name="Kulichevskaya I.S."/>
            <person name="Mardanov A.V."/>
            <person name="Ravin N.V."/>
            <person name="Dedysh S.N."/>
        </authorList>
    </citation>
    <scope>NUCLEOTIDE SEQUENCE</scope>
    <source>
        <strain evidence="15">SP2T</strain>
    </source>
</reference>
<keyword evidence="8 13" id="KW-0460">Magnesium</keyword>
<evidence type="ECO:0000256" key="8">
    <source>
        <dbReference type="ARBA" id="ARBA00022842"/>
    </source>
</evidence>
<keyword evidence="16" id="KW-1185">Reference proteome</keyword>
<keyword evidence="2 13" id="KW-0963">Cytoplasm</keyword>
<dbReference type="CDD" id="cd16962">
    <property type="entry name" value="RuvC"/>
    <property type="match status" value="1"/>
</dbReference>
<dbReference type="AlphaFoldDB" id="A0A8E6B493"/>
<name>A0A8E6B493_9BACT</name>
<evidence type="ECO:0000256" key="13">
    <source>
        <dbReference type="HAMAP-Rule" id="MF_00034"/>
    </source>
</evidence>
<comment type="subunit">
    <text evidence="13">Homodimer which binds Holliday junction (HJ) DNA. The HJ becomes 2-fold symmetrical on binding to RuvC with unstacked arms; it has a different conformation from HJ DNA in complex with RuvA. In the full resolvosome a probable DNA-RuvA(4)-RuvB(12)-RuvC(2) complex forms which resolves the HJ.</text>
</comment>
<evidence type="ECO:0000256" key="1">
    <source>
        <dbReference type="ARBA" id="ARBA00009518"/>
    </source>
</evidence>
<evidence type="ECO:0000256" key="12">
    <source>
        <dbReference type="ARBA" id="ARBA00029354"/>
    </source>
</evidence>
<dbReference type="NCBIfam" id="TIGR00228">
    <property type="entry name" value="ruvC"/>
    <property type="match status" value="1"/>
</dbReference>
<evidence type="ECO:0000256" key="3">
    <source>
        <dbReference type="ARBA" id="ARBA00022722"/>
    </source>
</evidence>
<dbReference type="Pfam" id="PF02075">
    <property type="entry name" value="RuvC"/>
    <property type="match status" value="1"/>
</dbReference>
<dbReference type="InterPro" id="IPR036397">
    <property type="entry name" value="RNaseH_sf"/>
</dbReference>
<comment type="function">
    <text evidence="13">The RuvA-RuvB-RuvC complex processes Holliday junction (HJ) DNA during genetic recombination and DNA repair. Endonuclease that resolves HJ intermediates. Cleaves cruciform DNA by making single-stranded nicks across the HJ at symmetrical positions within the homologous arms, yielding a 5'-phosphate and a 3'-hydroxyl group; requires a central core of homology in the junction. The consensus cleavage sequence is 5'-(A/T)TT(C/G)-3'. Cleavage occurs on the 3'-side of the TT dinucleotide at the point of strand exchange. HJ branch migration catalyzed by RuvA-RuvB allows RuvC to scan DNA until it finds its consensus sequence, where it cleaves and resolves the cruciform DNA.</text>
</comment>
<dbReference type="PANTHER" id="PTHR30194">
    <property type="entry name" value="CROSSOVER JUNCTION ENDODEOXYRIBONUCLEASE RUVC"/>
    <property type="match status" value="1"/>
</dbReference>
<organism evidence="15 16">
    <name type="scientific">Telmatocola sphagniphila</name>
    <dbReference type="NCBI Taxonomy" id="1123043"/>
    <lineage>
        <taxon>Bacteria</taxon>
        <taxon>Pseudomonadati</taxon>
        <taxon>Planctomycetota</taxon>
        <taxon>Planctomycetia</taxon>
        <taxon>Gemmatales</taxon>
        <taxon>Gemmataceae</taxon>
    </lineage>
</organism>
<feature type="binding site" evidence="13">
    <location>
        <position position="70"/>
    </location>
    <ligand>
        <name>Mg(2+)</name>
        <dbReference type="ChEBI" id="CHEBI:18420"/>
        <label>2</label>
    </ligand>
</feature>
<dbReference type="PANTHER" id="PTHR30194:SF3">
    <property type="entry name" value="CROSSOVER JUNCTION ENDODEOXYRIBONUCLEASE RUVC"/>
    <property type="match status" value="1"/>
</dbReference>
<dbReference type="GO" id="GO:0000287">
    <property type="term" value="F:magnesium ion binding"/>
    <property type="evidence" value="ECO:0007669"/>
    <property type="project" value="UniProtKB-UniRule"/>
</dbReference>
<evidence type="ECO:0000256" key="14">
    <source>
        <dbReference type="NCBIfam" id="TIGR00228"/>
    </source>
</evidence>
<dbReference type="GO" id="GO:0008821">
    <property type="term" value="F:crossover junction DNA endonuclease activity"/>
    <property type="evidence" value="ECO:0007669"/>
    <property type="project" value="UniProtKB-UniRule"/>
</dbReference>
<dbReference type="EC" id="3.1.21.10" evidence="13 14"/>
<evidence type="ECO:0000256" key="11">
    <source>
        <dbReference type="ARBA" id="ARBA00023204"/>
    </source>
</evidence>
<keyword evidence="11 13" id="KW-0234">DNA repair</keyword>
<keyword evidence="10 13" id="KW-0233">DNA recombination</keyword>
<evidence type="ECO:0000256" key="6">
    <source>
        <dbReference type="ARBA" id="ARBA00022763"/>
    </source>
</evidence>
<dbReference type="Gene3D" id="3.30.420.10">
    <property type="entry name" value="Ribonuclease H-like superfamily/Ribonuclease H"/>
    <property type="match status" value="1"/>
</dbReference>
<protein>
    <recommendedName>
        <fullName evidence="13 14">Crossover junction endodeoxyribonuclease RuvC</fullName>
        <ecNumber evidence="13 14">3.1.21.10</ecNumber>
    </recommendedName>
    <alternativeName>
        <fullName evidence="13">Holliday junction nuclease RuvC</fullName>
    </alternativeName>
    <alternativeName>
        <fullName evidence="13">Holliday junction resolvase RuvC</fullName>
    </alternativeName>
</protein>
<dbReference type="Proteomes" id="UP000676194">
    <property type="component" value="Chromosome"/>
</dbReference>
<evidence type="ECO:0000256" key="7">
    <source>
        <dbReference type="ARBA" id="ARBA00022801"/>
    </source>
</evidence>
<feature type="active site" evidence="13">
    <location>
        <position position="7"/>
    </location>
</feature>
<evidence type="ECO:0000313" key="16">
    <source>
        <dbReference type="Proteomes" id="UP000676194"/>
    </source>
</evidence>
<keyword evidence="3 13" id="KW-0540">Nuclease</keyword>
<keyword evidence="5 13" id="KW-0255">Endonuclease</keyword>
<dbReference type="GO" id="GO:0006281">
    <property type="term" value="P:DNA repair"/>
    <property type="evidence" value="ECO:0007669"/>
    <property type="project" value="UniProtKB-UniRule"/>
</dbReference>
<dbReference type="GO" id="GO:0006310">
    <property type="term" value="P:DNA recombination"/>
    <property type="evidence" value="ECO:0007669"/>
    <property type="project" value="UniProtKB-UniRule"/>
</dbReference>
<dbReference type="EMBL" id="CP074694">
    <property type="protein sequence ID" value="QVL31441.1"/>
    <property type="molecule type" value="Genomic_DNA"/>
</dbReference>
<evidence type="ECO:0000313" key="15">
    <source>
        <dbReference type="EMBL" id="QVL31441.1"/>
    </source>
</evidence>
<sequence length="171" mass="18766">MLILGIDPGLNTTGYGLLEYSTGKIRLVEAGVVRSLPSKKQSDLGLRLKSLFEGISEIVDQYKPEAMAIEQLYSHYAHPRTAIIMGHARGALLLAAGMKNIPVHHFKATQIKKTITGHGHASKEQIQATVTRELGLLKAPEPYDVTDALAVALCFVFSRKMTEQTSRKRAI</sequence>
<dbReference type="SUPFAM" id="SSF53098">
    <property type="entry name" value="Ribonuclease H-like"/>
    <property type="match status" value="1"/>
</dbReference>
<dbReference type="GO" id="GO:0005737">
    <property type="term" value="C:cytoplasm"/>
    <property type="evidence" value="ECO:0007669"/>
    <property type="project" value="UniProtKB-SubCell"/>
</dbReference>
<dbReference type="GO" id="GO:0003677">
    <property type="term" value="F:DNA binding"/>
    <property type="evidence" value="ECO:0007669"/>
    <property type="project" value="UniProtKB-KW"/>
</dbReference>